<protein>
    <submittedName>
        <fullName evidence="2">Uncharacterized protein</fullName>
    </submittedName>
</protein>
<keyword evidence="3" id="KW-1185">Reference proteome</keyword>
<evidence type="ECO:0000256" key="1">
    <source>
        <dbReference type="SAM" id="MobiDB-lite"/>
    </source>
</evidence>
<evidence type="ECO:0000313" key="3">
    <source>
        <dbReference type="Proteomes" id="UP000465785"/>
    </source>
</evidence>
<feature type="compositionally biased region" description="Basic residues" evidence="1">
    <location>
        <begin position="1"/>
        <end position="10"/>
    </location>
</feature>
<proteinExistence type="predicted"/>
<accession>A0A9W4BL56</accession>
<feature type="compositionally biased region" description="Basic and acidic residues" evidence="1">
    <location>
        <begin position="31"/>
        <end position="50"/>
    </location>
</feature>
<sequence length="50" mass="5927">MTNRAFKARWRTASAGDKKQERATPEGNTTPHRDMSERERVIQKLKEKKR</sequence>
<organism evidence="2 3">
    <name type="scientific">Mycobacterium gallinarum</name>
    <dbReference type="NCBI Taxonomy" id="39689"/>
    <lineage>
        <taxon>Bacteria</taxon>
        <taxon>Bacillati</taxon>
        <taxon>Actinomycetota</taxon>
        <taxon>Actinomycetes</taxon>
        <taxon>Mycobacteriales</taxon>
        <taxon>Mycobacteriaceae</taxon>
        <taxon>Mycobacterium</taxon>
    </lineage>
</organism>
<evidence type="ECO:0000313" key="2">
    <source>
        <dbReference type="EMBL" id="BBY94289.1"/>
    </source>
</evidence>
<name>A0A9W4BL56_9MYCO</name>
<dbReference type="EMBL" id="AP022601">
    <property type="protein sequence ID" value="BBY94289.1"/>
    <property type="molecule type" value="Genomic_DNA"/>
</dbReference>
<dbReference type="KEGG" id="mgau:MGALJ_39580"/>
<reference evidence="2 3" key="1">
    <citation type="journal article" date="2019" name="Emerg. Microbes Infect.">
        <title>Comprehensive subspecies identification of 175 nontuberculous mycobacteria species based on 7547 genomic profiles.</title>
        <authorList>
            <person name="Matsumoto Y."/>
            <person name="Kinjo T."/>
            <person name="Motooka D."/>
            <person name="Nabeya D."/>
            <person name="Jung N."/>
            <person name="Uechi K."/>
            <person name="Horii T."/>
            <person name="Iida T."/>
            <person name="Fujita J."/>
            <person name="Nakamura S."/>
        </authorList>
    </citation>
    <scope>NUCLEOTIDE SEQUENCE [LARGE SCALE GENOMIC DNA]</scope>
    <source>
        <strain evidence="2 3">JCM 6399</strain>
    </source>
</reference>
<gene>
    <name evidence="2" type="ORF">MGALJ_39580</name>
</gene>
<dbReference type="AlphaFoldDB" id="A0A9W4BL56"/>
<feature type="region of interest" description="Disordered" evidence="1">
    <location>
        <begin position="1"/>
        <end position="50"/>
    </location>
</feature>
<dbReference type="Proteomes" id="UP000465785">
    <property type="component" value="Chromosome"/>
</dbReference>